<comment type="similarity">
    <text evidence="1">Belongs to the R-transferase family.</text>
</comment>
<accession>A0A1D1ZFI9</accession>
<feature type="compositionally biased region" description="Polar residues" evidence="6">
    <location>
        <begin position="310"/>
        <end position="320"/>
    </location>
</feature>
<keyword evidence="3 9" id="KW-0808">Transferase</keyword>
<feature type="domain" description="N-end aminoacyl transferase N-terminal" evidence="7">
    <location>
        <begin position="43"/>
        <end position="115"/>
    </location>
</feature>
<dbReference type="InterPro" id="IPR017137">
    <property type="entry name" value="Arg-tRNA-P_Trfase_1_euk"/>
</dbReference>
<gene>
    <name evidence="9" type="primary">ATE1_0</name>
    <name evidence="9" type="ORF">g.33982</name>
</gene>
<dbReference type="InterPro" id="IPR030700">
    <property type="entry name" value="N-end_Aminoacyl_Trfase"/>
</dbReference>
<dbReference type="Pfam" id="PF04377">
    <property type="entry name" value="ATE_C"/>
    <property type="match status" value="1"/>
</dbReference>
<dbReference type="InterPro" id="IPR016181">
    <property type="entry name" value="Acyl_CoA_acyltransferase"/>
</dbReference>
<feature type="region of interest" description="Disordered" evidence="6">
    <location>
        <begin position="534"/>
        <end position="568"/>
    </location>
</feature>
<feature type="region of interest" description="Disordered" evidence="6">
    <location>
        <begin position="308"/>
        <end position="343"/>
    </location>
</feature>
<dbReference type="Pfam" id="PF04376">
    <property type="entry name" value="ATE_N"/>
    <property type="match status" value="1"/>
</dbReference>
<dbReference type="AlphaFoldDB" id="A0A1D1ZFI9"/>
<proteinExistence type="inferred from homology"/>
<evidence type="ECO:0000256" key="5">
    <source>
        <dbReference type="ARBA" id="ARBA00023315"/>
    </source>
</evidence>
<dbReference type="EMBL" id="GDJX01002206">
    <property type="protein sequence ID" value="JAT65730.1"/>
    <property type="molecule type" value="Transcribed_RNA"/>
</dbReference>
<evidence type="ECO:0000256" key="1">
    <source>
        <dbReference type="ARBA" id="ARBA00009991"/>
    </source>
</evidence>
<dbReference type="PIRSF" id="PIRSF037207">
    <property type="entry name" value="ATE1_euk"/>
    <property type="match status" value="1"/>
</dbReference>
<dbReference type="EC" id="2.3.2.8" evidence="2"/>
<evidence type="ECO:0000256" key="6">
    <source>
        <dbReference type="SAM" id="MobiDB-lite"/>
    </source>
</evidence>
<keyword evidence="4" id="KW-0833">Ubl conjugation pathway</keyword>
<evidence type="ECO:0000259" key="7">
    <source>
        <dbReference type="Pfam" id="PF04376"/>
    </source>
</evidence>
<name>A0A1D1ZFI9_9ARAE</name>
<dbReference type="GO" id="GO:0004057">
    <property type="term" value="F:arginyl-tRNA--protein transferase activity"/>
    <property type="evidence" value="ECO:0007669"/>
    <property type="project" value="UniProtKB-EC"/>
</dbReference>
<dbReference type="SUPFAM" id="SSF55729">
    <property type="entry name" value="Acyl-CoA N-acyltransferases (Nat)"/>
    <property type="match status" value="1"/>
</dbReference>
<keyword evidence="5" id="KW-0012">Acyltransferase</keyword>
<feature type="non-terminal residue" evidence="9">
    <location>
        <position position="1"/>
    </location>
</feature>
<evidence type="ECO:0000313" key="9">
    <source>
        <dbReference type="EMBL" id="JAT65730.1"/>
    </source>
</evidence>
<dbReference type="PANTHER" id="PTHR21367:SF1">
    <property type="entry name" value="ARGINYL-TRNA--PROTEIN TRANSFERASE 1"/>
    <property type="match status" value="1"/>
</dbReference>
<evidence type="ECO:0000256" key="4">
    <source>
        <dbReference type="ARBA" id="ARBA00022786"/>
    </source>
</evidence>
<evidence type="ECO:0000256" key="3">
    <source>
        <dbReference type="ARBA" id="ARBA00022679"/>
    </source>
</evidence>
<evidence type="ECO:0000259" key="8">
    <source>
        <dbReference type="Pfam" id="PF04377"/>
    </source>
</evidence>
<feature type="region of interest" description="Disordered" evidence="6">
    <location>
        <begin position="1"/>
        <end position="28"/>
    </location>
</feature>
<dbReference type="PANTHER" id="PTHR21367">
    <property type="entry name" value="ARGININE-TRNA-PROTEIN TRANSFERASE 1"/>
    <property type="match status" value="1"/>
</dbReference>
<dbReference type="InterPro" id="IPR007471">
    <property type="entry name" value="N-end_Aminoacyl_Trfase_N"/>
</dbReference>
<sequence>ERERESGASMGDGASGSGSRNGRGVRGDVKEDTVVFDHGQRKSSCGYCKSPGFTSVAHGLWVYSLTVDDYQDLLDRGWRRSGLYLYKPIMERTCCPSYTIRLKASDFVPSKEQERVFKRMQRFSDGTLGLKMSVKLKDEACYSKAICSLANCVSTETVSESLIKSEATKQDEYVHYLSKRIDDAVSACMINGDFPSSIELPKAVVKRWKPQAKKKLMHISEDLLYTSNISFQIVSVLRRHQMAQGSVYQLDISHNNSSKKGDSSDHSPSIVAEKLVRIMSLQEELSGMTINACNGHLNFHSTRKQVDSEMVTSSATSPRQASKDHGRNAKCSQPAVAKSTQMHKRRLEIQMKRSNFDPEEFELYKRYQVAIHNDKPDEVTVAQYKRFLVDSPLIFIPSHSKNRIVPSCGFGSFHQQYRIDGKLVAVGVVDILPRCLSSKYLFWDPDLAFLSLGKYSALKEIDWVNHATINCPGLQYYYLGYYIHSCSKMRYKAAYCPSELLCPLRYDWVPFTIARPLLDKKTYVVLSDYASLQNGSSPSQLHEKSNQPPSKDIRYGAHGESPNDEDGKMEIDFEGQEFETDEESNSETSNVLSNDEYMTADVSNVTLDLNGYRVKFKDLQRIFGPISKKTELQLRRYASVVGTALAERMVCTLI</sequence>
<evidence type="ECO:0000256" key="2">
    <source>
        <dbReference type="ARBA" id="ARBA00012025"/>
    </source>
</evidence>
<feature type="domain" description="N-end rule aminoacyl transferase C-terminal" evidence="8">
    <location>
        <begin position="359"/>
        <end position="502"/>
    </location>
</feature>
<feature type="compositionally biased region" description="Basic and acidic residues" evidence="6">
    <location>
        <begin position="541"/>
        <end position="557"/>
    </location>
</feature>
<dbReference type="GO" id="GO:0005737">
    <property type="term" value="C:cytoplasm"/>
    <property type="evidence" value="ECO:0007669"/>
    <property type="project" value="TreeGrafter"/>
</dbReference>
<organism evidence="9">
    <name type="scientific">Anthurium amnicola</name>
    <dbReference type="NCBI Taxonomy" id="1678845"/>
    <lineage>
        <taxon>Eukaryota</taxon>
        <taxon>Viridiplantae</taxon>
        <taxon>Streptophyta</taxon>
        <taxon>Embryophyta</taxon>
        <taxon>Tracheophyta</taxon>
        <taxon>Spermatophyta</taxon>
        <taxon>Magnoliopsida</taxon>
        <taxon>Liliopsida</taxon>
        <taxon>Araceae</taxon>
        <taxon>Pothoideae</taxon>
        <taxon>Potheae</taxon>
        <taxon>Anthurium</taxon>
    </lineage>
</organism>
<dbReference type="InterPro" id="IPR007472">
    <property type="entry name" value="N-end_Aminoacyl_Trfase_C"/>
</dbReference>
<protein>
    <recommendedName>
        <fullName evidence="2">arginyltransferase</fullName>
        <ecNumber evidence="2">2.3.2.8</ecNumber>
    </recommendedName>
</protein>
<reference evidence="9" key="1">
    <citation type="submission" date="2015-07" db="EMBL/GenBank/DDBJ databases">
        <title>Transcriptome Assembly of Anthurium amnicola.</title>
        <authorList>
            <person name="Suzuki J."/>
        </authorList>
    </citation>
    <scope>NUCLEOTIDE SEQUENCE</scope>
</reference>